<reference evidence="1 2" key="1">
    <citation type="submission" date="2018-10" db="EMBL/GenBank/DDBJ databases">
        <title>Sequencing the genomes of 1000 actinobacteria strains.</title>
        <authorList>
            <person name="Klenk H.-P."/>
        </authorList>
    </citation>
    <scope>NUCLEOTIDE SEQUENCE [LARGE SCALE GENOMIC DNA]</scope>
    <source>
        <strain evidence="1 2">DSM 43800</strain>
    </source>
</reference>
<proteinExistence type="predicted"/>
<name>A0A495VWN0_9PSEU</name>
<comment type="caution">
    <text evidence="1">The sequence shown here is derived from an EMBL/GenBank/DDBJ whole genome shotgun (WGS) entry which is preliminary data.</text>
</comment>
<organism evidence="1 2">
    <name type="scientific">Saccharothrix australiensis</name>
    <dbReference type="NCBI Taxonomy" id="2072"/>
    <lineage>
        <taxon>Bacteria</taxon>
        <taxon>Bacillati</taxon>
        <taxon>Actinomycetota</taxon>
        <taxon>Actinomycetes</taxon>
        <taxon>Pseudonocardiales</taxon>
        <taxon>Pseudonocardiaceae</taxon>
        <taxon>Saccharothrix</taxon>
    </lineage>
</organism>
<accession>A0A495VWN0</accession>
<dbReference type="EMBL" id="RBXO01000001">
    <property type="protein sequence ID" value="RKT52098.1"/>
    <property type="molecule type" value="Genomic_DNA"/>
</dbReference>
<gene>
    <name evidence="1" type="ORF">C8E97_0598</name>
</gene>
<sequence>MIGIDVERLAPQLFAVVQQDDEDDWIAAWGMAFEDHAEVASTTGDLRMLTASPESALRYFDEGEDVRTSLVWVNPAQPRGSALL</sequence>
<protein>
    <submittedName>
        <fullName evidence="1">Uncharacterized protein</fullName>
    </submittedName>
</protein>
<dbReference type="AlphaFoldDB" id="A0A495VWN0"/>
<dbReference type="RefSeq" id="WP_121001398.1">
    <property type="nucleotide sequence ID" value="NZ_RBXO01000001.1"/>
</dbReference>
<dbReference type="Proteomes" id="UP000282084">
    <property type="component" value="Unassembled WGS sequence"/>
</dbReference>
<evidence type="ECO:0000313" key="1">
    <source>
        <dbReference type="EMBL" id="RKT52098.1"/>
    </source>
</evidence>
<dbReference type="OrthoDB" id="3693450at2"/>
<keyword evidence="2" id="KW-1185">Reference proteome</keyword>
<evidence type="ECO:0000313" key="2">
    <source>
        <dbReference type="Proteomes" id="UP000282084"/>
    </source>
</evidence>